<reference evidence="3" key="1">
    <citation type="journal article" date="2014" name="Genome Announc.">
        <title>Genome sequence and annotation of Acremonium chrysogenum, producer of the beta-lactam antibiotic cephalosporin C.</title>
        <authorList>
            <person name="Terfehr D."/>
            <person name="Dahlmann T.A."/>
            <person name="Specht T."/>
            <person name="Zadra I."/>
            <person name="Kuernsteiner H."/>
            <person name="Kueck U."/>
        </authorList>
    </citation>
    <scope>NUCLEOTIDE SEQUENCE [LARGE SCALE GENOMIC DNA]</scope>
    <source>
        <strain evidence="3">ATCC 11550 / CBS 779.69 / DSM 880 / IAM 14645 / JCM 23072 / IMI 49137</strain>
    </source>
</reference>
<feature type="compositionally biased region" description="Polar residues" evidence="1">
    <location>
        <begin position="69"/>
        <end position="89"/>
    </location>
</feature>
<comment type="caution">
    <text evidence="2">The sequence shown here is derived from an EMBL/GenBank/DDBJ whole genome shotgun (WGS) entry which is preliminary data.</text>
</comment>
<dbReference type="Proteomes" id="UP000029964">
    <property type="component" value="Unassembled WGS sequence"/>
</dbReference>
<dbReference type="HOGENOM" id="CLU_743872_0_0_1"/>
<evidence type="ECO:0000313" key="3">
    <source>
        <dbReference type="Proteomes" id="UP000029964"/>
    </source>
</evidence>
<evidence type="ECO:0000313" key="2">
    <source>
        <dbReference type="EMBL" id="KFH43762.1"/>
    </source>
</evidence>
<proteinExistence type="predicted"/>
<protein>
    <submittedName>
        <fullName evidence="2">Uncharacterized protein</fullName>
    </submittedName>
</protein>
<name>A0A086T330_HAPC1</name>
<feature type="region of interest" description="Disordered" evidence="1">
    <location>
        <begin position="56"/>
        <end position="96"/>
    </location>
</feature>
<sequence>MGWFKSAWERFLFWKDQPRIALSPRVVRKTWYYFKPGPGGGQWTAALTDADAVTGDLECRDDDAPTNPSPQRASTDASSGWTEDGATSESGDDGQLWAPLHDYDVLPEETECRLIGDWPEGLILQGASIHMSPTATQGMVTDYLDRASWLYTDLDIIIVKDVPYRGMVALLRDERIRRFWFTSECHARRSRSVNAILISRQRFGLASSGMTRVDPKLIGQPWRISYRGYANGALCCDMFTEEGERVRLINAQVDSLLNGLHCRQQHELPIITRCLHDAARGLAILHSDPPCWMRELSRDTWPNIRDGMSAYTVGLHSRHSYPSAGSPDVLNFELYRYRRSRTLDGEELPYAFWHHSWGRDAGYPGRKLEPSD</sequence>
<keyword evidence="3" id="KW-1185">Reference proteome</keyword>
<dbReference type="AlphaFoldDB" id="A0A086T330"/>
<gene>
    <name evidence="2" type="ORF">ACRE_054690</name>
</gene>
<accession>A0A086T330</accession>
<organism evidence="2 3">
    <name type="scientific">Hapsidospora chrysogenum (strain ATCC 11550 / CBS 779.69 / DSM 880 / IAM 14645 / JCM 23072 / IMI 49137)</name>
    <name type="common">Acremonium chrysogenum</name>
    <dbReference type="NCBI Taxonomy" id="857340"/>
    <lineage>
        <taxon>Eukaryota</taxon>
        <taxon>Fungi</taxon>
        <taxon>Dikarya</taxon>
        <taxon>Ascomycota</taxon>
        <taxon>Pezizomycotina</taxon>
        <taxon>Sordariomycetes</taxon>
        <taxon>Hypocreomycetidae</taxon>
        <taxon>Hypocreales</taxon>
        <taxon>Bionectriaceae</taxon>
        <taxon>Hapsidospora</taxon>
    </lineage>
</organism>
<evidence type="ECO:0000256" key="1">
    <source>
        <dbReference type="SAM" id="MobiDB-lite"/>
    </source>
</evidence>
<dbReference type="EMBL" id="JPKY01000062">
    <property type="protein sequence ID" value="KFH43762.1"/>
    <property type="molecule type" value="Genomic_DNA"/>
</dbReference>